<accession>A0A6J7NQP0</accession>
<reference evidence="7" key="1">
    <citation type="submission" date="2020-05" db="EMBL/GenBank/DDBJ databases">
        <authorList>
            <person name="Chiriac C."/>
            <person name="Salcher M."/>
            <person name="Ghai R."/>
            <person name="Kavagutti S V."/>
        </authorList>
    </citation>
    <scope>NUCLEOTIDE SEQUENCE</scope>
</reference>
<dbReference type="EMBL" id="CAFBMT010000016">
    <property type="protein sequence ID" value="CAB4945793.1"/>
    <property type="molecule type" value="Genomic_DNA"/>
</dbReference>
<evidence type="ECO:0000313" key="7">
    <source>
        <dbReference type="EMBL" id="CAB4995760.1"/>
    </source>
</evidence>
<evidence type="ECO:0000256" key="1">
    <source>
        <dbReference type="ARBA" id="ARBA00022763"/>
    </source>
</evidence>
<dbReference type="Gene3D" id="1.10.340.30">
    <property type="entry name" value="Hypothetical protein, domain 2"/>
    <property type="match status" value="1"/>
</dbReference>
<proteinExistence type="predicted"/>
<dbReference type="GO" id="GO:0006307">
    <property type="term" value="P:DNA alkylation repair"/>
    <property type="evidence" value="ECO:0007669"/>
    <property type="project" value="TreeGrafter"/>
</dbReference>
<evidence type="ECO:0000313" key="4">
    <source>
        <dbReference type="EMBL" id="CAB4364734.1"/>
    </source>
</evidence>
<feature type="domain" description="HhH-GPD" evidence="3">
    <location>
        <begin position="114"/>
        <end position="276"/>
    </location>
</feature>
<dbReference type="EMBL" id="CAFBOL010000047">
    <property type="protein sequence ID" value="CAB4995760.1"/>
    <property type="molecule type" value="Genomic_DNA"/>
</dbReference>
<dbReference type="InterPro" id="IPR003265">
    <property type="entry name" value="HhH-GPD_domain"/>
</dbReference>
<dbReference type="GO" id="GO:0043916">
    <property type="term" value="F:DNA-7-methylguanine glycosylase activity"/>
    <property type="evidence" value="ECO:0007669"/>
    <property type="project" value="TreeGrafter"/>
</dbReference>
<evidence type="ECO:0000256" key="2">
    <source>
        <dbReference type="ARBA" id="ARBA00023204"/>
    </source>
</evidence>
<protein>
    <submittedName>
        <fullName evidence="7">Unannotated protein</fullName>
    </submittedName>
</protein>
<dbReference type="GO" id="GO:0006285">
    <property type="term" value="P:base-excision repair, AP site formation"/>
    <property type="evidence" value="ECO:0007669"/>
    <property type="project" value="TreeGrafter"/>
</dbReference>
<dbReference type="InterPro" id="IPR051912">
    <property type="entry name" value="Alkylbase_DNA_Glycosylase/TA"/>
</dbReference>
<dbReference type="SMART" id="SM00478">
    <property type="entry name" value="ENDO3c"/>
    <property type="match status" value="1"/>
</dbReference>
<gene>
    <name evidence="5" type="ORF">UFOPK2656_02624</name>
    <name evidence="6" type="ORF">UFOPK3651_02505</name>
    <name evidence="7" type="ORF">UFOPK3931_01784</name>
    <name evidence="4" type="ORF">UFOPK4189_02493</name>
</gene>
<evidence type="ECO:0000313" key="6">
    <source>
        <dbReference type="EMBL" id="CAB4945793.1"/>
    </source>
</evidence>
<name>A0A6J7NQP0_9ZZZZ</name>
<sequence>MRSGGPGNPLQIYRYGAGDPTTRVTPSEFWRATLTPDGAGTLHLDWSGGSLRAEAWGPGGEWLLAHVPAMTGALDPGHVFTEGHPALLAAQRRYPDVRFGASGTLYHELLPTVLGQRITAGEATSQWHRLVRELGRPAPGPGELTLPPEPDDLASRPTWWFHPLGIEGKRAAILKEIGRRATHLAEWSTLLPGDAAEKLALLPGVGEWTIGCVLRTAFGNPDAVAVGDFHLKNVVVHALTGRARGTDKEMMDLLAPYASQRGRAVALLLLNGAAAPKFGPRQRVLPIQRW</sequence>
<keyword evidence="1" id="KW-0227">DNA damage</keyword>
<dbReference type="InterPro" id="IPR011257">
    <property type="entry name" value="DNA_glycosylase"/>
</dbReference>
<dbReference type="PANTHER" id="PTHR43003">
    <property type="entry name" value="DNA-3-METHYLADENINE GLYCOSYLASE"/>
    <property type="match status" value="1"/>
</dbReference>
<dbReference type="GO" id="GO:0008725">
    <property type="term" value="F:DNA-3-methyladenine glycosylase activity"/>
    <property type="evidence" value="ECO:0007669"/>
    <property type="project" value="TreeGrafter"/>
</dbReference>
<keyword evidence="2" id="KW-0234">DNA repair</keyword>
<dbReference type="SUPFAM" id="SSF48150">
    <property type="entry name" value="DNA-glycosylase"/>
    <property type="match status" value="1"/>
</dbReference>
<organism evidence="7">
    <name type="scientific">freshwater metagenome</name>
    <dbReference type="NCBI Taxonomy" id="449393"/>
    <lineage>
        <taxon>unclassified sequences</taxon>
        <taxon>metagenomes</taxon>
        <taxon>ecological metagenomes</taxon>
    </lineage>
</organism>
<dbReference type="GO" id="GO:0005737">
    <property type="term" value="C:cytoplasm"/>
    <property type="evidence" value="ECO:0007669"/>
    <property type="project" value="TreeGrafter"/>
</dbReference>
<dbReference type="GO" id="GO:0032993">
    <property type="term" value="C:protein-DNA complex"/>
    <property type="evidence" value="ECO:0007669"/>
    <property type="project" value="TreeGrafter"/>
</dbReference>
<evidence type="ECO:0000313" key="5">
    <source>
        <dbReference type="EMBL" id="CAB4737076.1"/>
    </source>
</evidence>
<dbReference type="EMBL" id="CAESGF010000017">
    <property type="protein sequence ID" value="CAB4364734.1"/>
    <property type="molecule type" value="Genomic_DNA"/>
</dbReference>
<dbReference type="AlphaFoldDB" id="A0A6J7NQP0"/>
<dbReference type="EMBL" id="CAEZYF010000020">
    <property type="protein sequence ID" value="CAB4737076.1"/>
    <property type="molecule type" value="Genomic_DNA"/>
</dbReference>
<dbReference type="GO" id="GO:0032131">
    <property type="term" value="F:alkylated DNA binding"/>
    <property type="evidence" value="ECO:0007669"/>
    <property type="project" value="TreeGrafter"/>
</dbReference>
<dbReference type="PANTHER" id="PTHR43003:SF6">
    <property type="entry name" value="DNA GLYCOSYLASE"/>
    <property type="match status" value="1"/>
</dbReference>
<evidence type="ECO:0000259" key="3">
    <source>
        <dbReference type="SMART" id="SM00478"/>
    </source>
</evidence>